<dbReference type="GO" id="GO:0022857">
    <property type="term" value="F:transmembrane transporter activity"/>
    <property type="evidence" value="ECO:0007669"/>
    <property type="project" value="TreeGrafter"/>
</dbReference>
<evidence type="ECO:0000256" key="6">
    <source>
        <dbReference type="ARBA" id="ARBA00022989"/>
    </source>
</evidence>
<evidence type="ECO:0000256" key="11">
    <source>
        <dbReference type="SAM" id="Phobius"/>
    </source>
</evidence>
<sequence>MMIGQALIKSVAFSANALALESLTDFDWDSLGLGQVIGTPEQHAVISSSFLTLILAASFAGFVTSFLVTPVERVKVMMQAQSTNDGAYANELECIKAVLDNEGFLGLFSRGLVYGLLIHTSIAENNLGATAPLVCGAMSGCACWIPVYPIDVIKTLVQNTEGGDSSSAIDIAVQLYKDEGPGHSSTD</sequence>
<organism evidence="12 13">
    <name type="scientific">Skeletonema marinoi</name>
    <dbReference type="NCBI Taxonomy" id="267567"/>
    <lineage>
        <taxon>Eukaryota</taxon>
        <taxon>Sar</taxon>
        <taxon>Stramenopiles</taxon>
        <taxon>Ochrophyta</taxon>
        <taxon>Bacillariophyta</taxon>
        <taxon>Coscinodiscophyceae</taxon>
        <taxon>Thalassiosirophycidae</taxon>
        <taxon>Thalassiosirales</taxon>
        <taxon>Skeletonemataceae</taxon>
        <taxon>Skeletonema</taxon>
        <taxon>Skeletonema marinoi-dohrnii complex</taxon>
    </lineage>
</organism>
<dbReference type="EMBL" id="JATAAI010000011">
    <property type="protein sequence ID" value="KAK1742386.1"/>
    <property type="molecule type" value="Genomic_DNA"/>
</dbReference>
<evidence type="ECO:0000256" key="3">
    <source>
        <dbReference type="ARBA" id="ARBA00022448"/>
    </source>
</evidence>
<keyword evidence="4 9" id="KW-0812">Transmembrane</keyword>
<comment type="similarity">
    <text evidence="2 10">Belongs to the mitochondrial carrier (TC 2.A.29) family.</text>
</comment>
<evidence type="ECO:0000256" key="1">
    <source>
        <dbReference type="ARBA" id="ARBA00004225"/>
    </source>
</evidence>
<comment type="subcellular location">
    <subcellularLocation>
        <location evidence="1">Mitochondrion membrane</location>
        <topology evidence="1">Multi-pass membrane protein</topology>
    </subcellularLocation>
</comment>
<keyword evidence="3 10" id="KW-0813">Transport</keyword>
<evidence type="ECO:0000256" key="7">
    <source>
        <dbReference type="ARBA" id="ARBA00023128"/>
    </source>
</evidence>
<feature type="transmembrane region" description="Helical" evidence="11">
    <location>
        <begin position="43"/>
        <end position="68"/>
    </location>
</feature>
<keyword evidence="5" id="KW-0677">Repeat</keyword>
<dbReference type="Pfam" id="PF00153">
    <property type="entry name" value="Mito_carr"/>
    <property type="match status" value="2"/>
</dbReference>
<evidence type="ECO:0000256" key="5">
    <source>
        <dbReference type="ARBA" id="ARBA00022737"/>
    </source>
</evidence>
<dbReference type="AlphaFoldDB" id="A0AAD8Y9P4"/>
<keyword evidence="8 9" id="KW-0472">Membrane</keyword>
<evidence type="ECO:0000256" key="4">
    <source>
        <dbReference type="ARBA" id="ARBA00022692"/>
    </source>
</evidence>
<dbReference type="Proteomes" id="UP001224775">
    <property type="component" value="Unassembled WGS sequence"/>
</dbReference>
<dbReference type="InterPro" id="IPR050567">
    <property type="entry name" value="Mitochondrial_Carrier"/>
</dbReference>
<reference evidence="12" key="1">
    <citation type="submission" date="2023-06" db="EMBL/GenBank/DDBJ databases">
        <title>Survivors Of The Sea: Transcriptome response of Skeletonema marinoi to long-term dormancy.</title>
        <authorList>
            <person name="Pinder M.I.M."/>
            <person name="Kourtchenko O."/>
            <person name="Robertson E.K."/>
            <person name="Larsson T."/>
            <person name="Maumus F."/>
            <person name="Osuna-Cruz C.M."/>
            <person name="Vancaester E."/>
            <person name="Stenow R."/>
            <person name="Vandepoele K."/>
            <person name="Ploug H."/>
            <person name="Bruchert V."/>
            <person name="Godhe A."/>
            <person name="Topel M."/>
        </authorList>
    </citation>
    <scope>NUCLEOTIDE SEQUENCE</scope>
    <source>
        <strain evidence="12">R05AC</strain>
    </source>
</reference>
<dbReference type="InterPro" id="IPR018108">
    <property type="entry name" value="MCP_transmembrane"/>
</dbReference>
<evidence type="ECO:0000313" key="13">
    <source>
        <dbReference type="Proteomes" id="UP001224775"/>
    </source>
</evidence>
<dbReference type="PANTHER" id="PTHR45624:SF10">
    <property type="entry name" value="SLC (SOLUTE CARRIER) HOMOLOG"/>
    <property type="match status" value="1"/>
</dbReference>
<name>A0AAD8Y9P4_9STRA</name>
<feature type="repeat" description="Solcar" evidence="9">
    <location>
        <begin position="48"/>
        <end position="136"/>
    </location>
</feature>
<proteinExistence type="inferred from homology"/>
<keyword evidence="13" id="KW-1185">Reference proteome</keyword>
<protein>
    <submittedName>
        <fullName evidence="12">Mitochondrial carrier protein</fullName>
    </submittedName>
</protein>
<evidence type="ECO:0000256" key="8">
    <source>
        <dbReference type="ARBA" id="ARBA00023136"/>
    </source>
</evidence>
<accession>A0AAD8Y9P4</accession>
<dbReference type="GO" id="GO:0031966">
    <property type="term" value="C:mitochondrial membrane"/>
    <property type="evidence" value="ECO:0007669"/>
    <property type="project" value="UniProtKB-SubCell"/>
</dbReference>
<comment type="caution">
    <text evidence="12">The sequence shown here is derived from an EMBL/GenBank/DDBJ whole genome shotgun (WGS) entry which is preliminary data.</text>
</comment>
<dbReference type="InterPro" id="IPR023395">
    <property type="entry name" value="MCP_dom_sf"/>
</dbReference>
<gene>
    <name evidence="12" type="ORF">QTG54_006951</name>
</gene>
<evidence type="ECO:0000256" key="10">
    <source>
        <dbReference type="RuleBase" id="RU000488"/>
    </source>
</evidence>
<evidence type="ECO:0000313" key="12">
    <source>
        <dbReference type="EMBL" id="KAK1742386.1"/>
    </source>
</evidence>
<dbReference type="SUPFAM" id="SSF103506">
    <property type="entry name" value="Mitochondrial carrier"/>
    <property type="match status" value="1"/>
</dbReference>
<dbReference type="PANTHER" id="PTHR45624">
    <property type="entry name" value="MITOCHONDRIAL BASIC AMINO ACIDS TRANSPORTER-RELATED"/>
    <property type="match status" value="1"/>
</dbReference>
<keyword evidence="7" id="KW-0496">Mitochondrion</keyword>
<evidence type="ECO:0000256" key="2">
    <source>
        <dbReference type="ARBA" id="ARBA00006375"/>
    </source>
</evidence>
<evidence type="ECO:0000256" key="9">
    <source>
        <dbReference type="PROSITE-ProRule" id="PRU00282"/>
    </source>
</evidence>
<keyword evidence="6 11" id="KW-1133">Transmembrane helix</keyword>
<dbReference type="PROSITE" id="PS50920">
    <property type="entry name" value="SOLCAR"/>
    <property type="match status" value="1"/>
</dbReference>
<dbReference type="Gene3D" id="1.50.40.10">
    <property type="entry name" value="Mitochondrial carrier domain"/>
    <property type="match status" value="1"/>
</dbReference>